<evidence type="ECO:0000256" key="3">
    <source>
        <dbReference type="ARBA" id="ARBA00022801"/>
    </source>
</evidence>
<dbReference type="InterPro" id="IPR050430">
    <property type="entry name" value="Peptidase_S1"/>
</dbReference>
<dbReference type="InterPro" id="IPR018114">
    <property type="entry name" value="TRYPSIN_HIS"/>
</dbReference>
<feature type="chain" id="PRO_5046501690" description="Peptidase S1 domain-containing protein" evidence="7">
    <location>
        <begin position="18"/>
        <end position="275"/>
    </location>
</feature>
<keyword evidence="3 6" id="KW-0378">Hydrolase</keyword>
<feature type="domain" description="Peptidase S1" evidence="8">
    <location>
        <begin position="46"/>
        <end position="275"/>
    </location>
</feature>
<evidence type="ECO:0000313" key="9">
    <source>
        <dbReference type="EMBL" id="KAJ8982905.1"/>
    </source>
</evidence>
<dbReference type="InterPro" id="IPR001314">
    <property type="entry name" value="Peptidase_S1A"/>
</dbReference>
<dbReference type="InterPro" id="IPR043504">
    <property type="entry name" value="Peptidase_S1_PA_chymotrypsin"/>
</dbReference>
<evidence type="ECO:0000256" key="2">
    <source>
        <dbReference type="ARBA" id="ARBA00022670"/>
    </source>
</evidence>
<dbReference type="PANTHER" id="PTHR24276:SF91">
    <property type="entry name" value="AT26814P-RELATED"/>
    <property type="match status" value="1"/>
</dbReference>
<dbReference type="PROSITE" id="PS50240">
    <property type="entry name" value="TRYPSIN_DOM"/>
    <property type="match status" value="1"/>
</dbReference>
<evidence type="ECO:0000256" key="7">
    <source>
        <dbReference type="SAM" id="SignalP"/>
    </source>
</evidence>
<comment type="similarity">
    <text evidence="1">Belongs to the peptidase S1 family.</text>
</comment>
<dbReference type="PROSITE" id="PS00134">
    <property type="entry name" value="TRYPSIN_HIS"/>
    <property type="match status" value="1"/>
</dbReference>
<accession>A0ABQ9JY67</accession>
<keyword evidence="4 6" id="KW-0720">Serine protease</keyword>
<proteinExistence type="inferred from homology"/>
<dbReference type="SMART" id="SM00020">
    <property type="entry name" value="Tryp_SPc"/>
    <property type="match status" value="1"/>
</dbReference>
<reference evidence="9" key="1">
    <citation type="journal article" date="2023" name="Insect Mol. Biol.">
        <title>Genome sequencing provides insights into the evolution of gene families encoding plant cell wall-degrading enzymes in longhorned beetles.</title>
        <authorList>
            <person name="Shin N.R."/>
            <person name="Okamura Y."/>
            <person name="Kirsch R."/>
            <person name="Pauchet Y."/>
        </authorList>
    </citation>
    <scope>NUCLEOTIDE SEQUENCE</scope>
    <source>
        <strain evidence="9">MMC_N1</strain>
    </source>
</reference>
<evidence type="ECO:0000256" key="6">
    <source>
        <dbReference type="RuleBase" id="RU363034"/>
    </source>
</evidence>
<dbReference type="CDD" id="cd00190">
    <property type="entry name" value="Tryp_SPc"/>
    <property type="match status" value="1"/>
</dbReference>
<evidence type="ECO:0000256" key="5">
    <source>
        <dbReference type="ARBA" id="ARBA00023157"/>
    </source>
</evidence>
<comment type="caution">
    <text evidence="9">The sequence shown here is derived from an EMBL/GenBank/DDBJ whole genome shotgun (WGS) entry which is preliminary data.</text>
</comment>
<sequence>MKVIIGVLLVSLALANAERDWSKVFPNHLPNPAGTRLPHGLPSSRIVGGTEAPPNSIPYQVALFLPVQGGTSFCGGSLISRKTVLTAAHCVDSLVGPVEVVLGAHNVRDDEATQVRVTTSSINIHPGWSALTLRNDLALIRLPNEVELSDNIQPIALASDTSNTFEGHEATASGWGLDSDSSTSISPILRKVTIPVIANSVCNIAYFGVIQDSHICASGLGGKSTCNGDSGGPLTVAGVQVGITSFGIALGCEIGWPPAFTRVSYFYDWIIANID</sequence>
<dbReference type="PANTHER" id="PTHR24276">
    <property type="entry name" value="POLYSERASE-RELATED"/>
    <property type="match status" value="1"/>
</dbReference>
<dbReference type="InterPro" id="IPR001254">
    <property type="entry name" value="Trypsin_dom"/>
</dbReference>
<gene>
    <name evidence="9" type="ORF">NQ317_004559</name>
</gene>
<evidence type="ECO:0000256" key="4">
    <source>
        <dbReference type="ARBA" id="ARBA00022825"/>
    </source>
</evidence>
<feature type="signal peptide" evidence="7">
    <location>
        <begin position="1"/>
        <end position="17"/>
    </location>
</feature>
<dbReference type="PROSITE" id="PS00135">
    <property type="entry name" value="TRYPSIN_SER"/>
    <property type="match status" value="1"/>
</dbReference>
<organism evidence="9 10">
    <name type="scientific">Molorchus minor</name>
    <dbReference type="NCBI Taxonomy" id="1323400"/>
    <lineage>
        <taxon>Eukaryota</taxon>
        <taxon>Metazoa</taxon>
        <taxon>Ecdysozoa</taxon>
        <taxon>Arthropoda</taxon>
        <taxon>Hexapoda</taxon>
        <taxon>Insecta</taxon>
        <taxon>Pterygota</taxon>
        <taxon>Neoptera</taxon>
        <taxon>Endopterygota</taxon>
        <taxon>Coleoptera</taxon>
        <taxon>Polyphaga</taxon>
        <taxon>Cucujiformia</taxon>
        <taxon>Chrysomeloidea</taxon>
        <taxon>Cerambycidae</taxon>
        <taxon>Lamiinae</taxon>
        <taxon>Monochamini</taxon>
        <taxon>Molorchus</taxon>
    </lineage>
</organism>
<dbReference type="Proteomes" id="UP001162164">
    <property type="component" value="Unassembled WGS sequence"/>
</dbReference>
<name>A0ABQ9JY67_9CUCU</name>
<evidence type="ECO:0000259" key="8">
    <source>
        <dbReference type="PROSITE" id="PS50240"/>
    </source>
</evidence>
<dbReference type="InterPro" id="IPR009003">
    <property type="entry name" value="Peptidase_S1_PA"/>
</dbReference>
<protein>
    <recommendedName>
        <fullName evidence="8">Peptidase S1 domain-containing protein</fullName>
    </recommendedName>
</protein>
<keyword evidence="2 6" id="KW-0645">Protease</keyword>
<evidence type="ECO:0000256" key="1">
    <source>
        <dbReference type="ARBA" id="ARBA00007664"/>
    </source>
</evidence>
<keyword evidence="7" id="KW-0732">Signal</keyword>
<dbReference type="Pfam" id="PF00089">
    <property type="entry name" value="Trypsin"/>
    <property type="match status" value="1"/>
</dbReference>
<evidence type="ECO:0000313" key="10">
    <source>
        <dbReference type="Proteomes" id="UP001162164"/>
    </source>
</evidence>
<dbReference type="EMBL" id="JAPWTJ010000100">
    <property type="protein sequence ID" value="KAJ8982905.1"/>
    <property type="molecule type" value="Genomic_DNA"/>
</dbReference>
<dbReference type="Gene3D" id="2.40.10.10">
    <property type="entry name" value="Trypsin-like serine proteases"/>
    <property type="match status" value="2"/>
</dbReference>
<dbReference type="PRINTS" id="PR00722">
    <property type="entry name" value="CHYMOTRYPSIN"/>
</dbReference>
<keyword evidence="5" id="KW-1015">Disulfide bond</keyword>
<dbReference type="InterPro" id="IPR033116">
    <property type="entry name" value="TRYPSIN_SER"/>
</dbReference>
<dbReference type="SUPFAM" id="SSF50494">
    <property type="entry name" value="Trypsin-like serine proteases"/>
    <property type="match status" value="1"/>
</dbReference>
<keyword evidence="10" id="KW-1185">Reference proteome</keyword>